<accession>A0A7T4BNB8</accession>
<keyword evidence="1" id="KW-0812">Transmembrane</keyword>
<dbReference type="GeneID" id="92760495"/>
<keyword evidence="1" id="KW-0472">Membrane</keyword>
<gene>
    <name evidence="2" type="ORF">I6I10_07155</name>
    <name evidence="3" type="ORF">I6I10_07455</name>
</gene>
<evidence type="ECO:0000256" key="1">
    <source>
        <dbReference type="SAM" id="Phobius"/>
    </source>
</evidence>
<evidence type="ECO:0000313" key="2">
    <source>
        <dbReference type="EMBL" id="QQB45317.1"/>
    </source>
</evidence>
<dbReference type="EMBL" id="CP066007">
    <property type="protein sequence ID" value="QQB45372.1"/>
    <property type="molecule type" value="Genomic_DNA"/>
</dbReference>
<protein>
    <submittedName>
        <fullName evidence="3">Uncharacterized protein</fullName>
    </submittedName>
</protein>
<feature type="transmembrane region" description="Helical" evidence="1">
    <location>
        <begin position="104"/>
        <end position="124"/>
    </location>
</feature>
<evidence type="ECO:0000313" key="3">
    <source>
        <dbReference type="EMBL" id="QQB45372.1"/>
    </source>
</evidence>
<dbReference type="Proteomes" id="UP000596145">
    <property type="component" value="Chromosome"/>
</dbReference>
<sequence length="132" mass="14210">MTTAARILLTSIAVWCIATGVAYDPILGDVPSTMGPLVAVIPPRLWAYSWITAGALMIAGLRWYKPRQWGISLAMGLTVLLAAVYVSAWLTGDMERGWVSAKNYILICVVVMTGAAIMAEGVLARGSCRTHR</sequence>
<dbReference type="EMBL" id="CP066007">
    <property type="protein sequence ID" value="QQB45317.1"/>
    <property type="molecule type" value="Genomic_DNA"/>
</dbReference>
<dbReference type="RefSeq" id="WP_084036583.1">
    <property type="nucleotide sequence ID" value="NZ_CP066007.1"/>
</dbReference>
<keyword evidence="1" id="KW-1133">Transmembrane helix</keyword>
<feature type="transmembrane region" description="Helical" evidence="1">
    <location>
        <begin position="71"/>
        <end position="92"/>
    </location>
</feature>
<proteinExistence type="predicted"/>
<dbReference type="OrthoDB" id="4426925at2"/>
<feature type="transmembrane region" description="Helical" evidence="1">
    <location>
        <begin position="46"/>
        <end position="64"/>
    </location>
</feature>
<dbReference type="AlphaFoldDB" id="A0A7T4BNB8"/>
<evidence type="ECO:0000313" key="4">
    <source>
        <dbReference type="Proteomes" id="UP000596145"/>
    </source>
</evidence>
<reference evidence="3 4" key="1">
    <citation type="submission" date="2020-12" db="EMBL/GenBank/DDBJ databases">
        <title>FDA dAtabase for Regulatory Grade micrObial Sequences (FDA-ARGOS): Supporting development and validation of Infectious Disease Dx tests.</title>
        <authorList>
            <person name="Sproer C."/>
            <person name="Gronow S."/>
            <person name="Severitt S."/>
            <person name="Schroder I."/>
            <person name="Tallon L."/>
            <person name="Sadzewicz L."/>
            <person name="Zhao X."/>
            <person name="Boylan J."/>
            <person name="Ott S."/>
            <person name="Bowen H."/>
            <person name="Vavikolanu K."/>
            <person name="Mehta A."/>
            <person name="Aluvathingal J."/>
            <person name="Nadendla S."/>
            <person name="Lowell S."/>
            <person name="Myers T."/>
            <person name="Yan Y."/>
            <person name="Sichtig H."/>
        </authorList>
    </citation>
    <scope>NUCLEOTIDE SEQUENCE [LARGE SCALE GENOMIC DNA]</scope>
    <source>
        <strain evidence="3 4">FDAARGOS_1053</strain>
    </source>
</reference>
<name>A0A7T4BNB8_9CORY</name>
<organism evidence="3 4">
    <name type="scientific">Corynebacterium glucuronolyticum</name>
    <dbReference type="NCBI Taxonomy" id="39791"/>
    <lineage>
        <taxon>Bacteria</taxon>
        <taxon>Bacillati</taxon>
        <taxon>Actinomycetota</taxon>
        <taxon>Actinomycetes</taxon>
        <taxon>Mycobacteriales</taxon>
        <taxon>Corynebacteriaceae</taxon>
        <taxon>Corynebacterium</taxon>
    </lineage>
</organism>